<accession>A0AAD1SEG1</accession>
<evidence type="ECO:0000313" key="1">
    <source>
        <dbReference type="EMBL" id="CAH2299446.1"/>
    </source>
</evidence>
<dbReference type="EMBL" id="OW240917">
    <property type="protein sequence ID" value="CAH2299446.1"/>
    <property type="molecule type" value="Genomic_DNA"/>
</dbReference>
<dbReference type="Proteomes" id="UP001295444">
    <property type="component" value="Chromosome 06"/>
</dbReference>
<protein>
    <submittedName>
        <fullName evidence="1">Uncharacterized protein</fullName>
    </submittedName>
</protein>
<proteinExistence type="predicted"/>
<evidence type="ECO:0000313" key="2">
    <source>
        <dbReference type="Proteomes" id="UP001295444"/>
    </source>
</evidence>
<dbReference type="AlphaFoldDB" id="A0AAD1SEG1"/>
<keyword evidence="2" id="KW-1185">Reference proteome</keyword>
<organism evidence="1 2">
    <name type="scientific">Pelobates cultripes</name>
    <name type="common">Western spadefoot toad</name>
    <dbReference type="NCBI Taxonomy" id="61616"/>
    <lineage>
        <taxon>Eukaryota</taxon>
        <taxon>Metazoa</taxon>
        <taxon>Chordata</taxon>
        <taxon>Craniata</taxon>
        <taxon>Vertebrata</taxon>
        <taxon>Euteleostomi</taxon>
        <taxon>Amphibia</taxon>
        <taxon>Batrachia</taxon>
        <taxon>Anura</taxon>
        <taxon>Pelobatoidea</taxon>
        <taxon>Pelobatidae</taxon>
        <taxon>Pelobates</taxon>
    </lineage>
</organism>
<reference evidence="1" key="1">
    <citation type="submission" date="2022-03" db="EMBL/GenBank/DDBJ databases">
        <authorList>
            <person name="Alioto T."/>
            <person name="Alioto T."/>
            <person name="Gomez Garrido J."/>
        </authorList>
    </citation>
    <scope>NUCLEOTIDE SEQUENCE</scope>
</reference>
<sequence length="407" mass="42205">MAEAYLSLVGEVAIHRGVCGGGAYTWEAELPFMGRDFYVEAGHATKIASVYPIPPCVTLLGLCPAPSPFPPHPSLCYSHLGLCPAPSLFAPIPPCVTLWVSALLPVCLPHPSLCYSLLGLCPAPSLFAPSLPVLLSPGSVPCYKYVSPHPSLCYSLGLCPAPSLFAPSLPVLLSPGSVLCYQSVCPIPPCVTLSWVCALLPVCLPHSSQCYSLLGLCPAPSLFSPNSSLCYSHLGLCPAPSLFAPSLPVLLSPGSLPCSQPVCPIPPCVTLLGLCPAPSLFAPIPPCVTLLGLCPAPSLFAPIPPCVSLPLSPGSVPCSQSVCPHPSLCKSPTLSWVCALLPVPPSSLAEPGTLCLLLPRPSVSLEGFTPIIGNLSNKNTKRGSCNIWTPHLDTHPLSTLPGVKAHP</sequence>
<name>A0AAD1SEG1_PELCU</name>
<gene>
    <name evidence="1" type="ORF">PECUL_23A009868</name>
</gene>